<reference evidence="2 3" key="1">
    <citation type="submission" date="2019-08" db="EMBL/GenBank/DDBJ databases">
        <title>Complete genome sequence of Thermosulfurimonas marina SU872T, an anaerobic thermophilic chemolithoautotrophic bacterium isolated from a shallow marine hydrothermal vent.</title>
        <authorList>
            <person name="Allioux M."/>
            <person name="Jebbar M."/>
            <person name="Slobodkina G."/>
            <person name="Slobodkin A."/>
            <person name="Moalic Y."/>
            <person name="Frolova A."/>
            <person name="Shao Z."/>
            <person name="Alain K."/>
        </authorList>
    </citation>
    <scope>NUCLEOTIDE SEQUENCE [LARGE SCALE GENOMIC DNA]</scope>
    <source>
        <strain evidence="2 3">SU872</strain>
    </source>
</reference>
<dbReference type="RefSeq" id="WP_168719562.1">
    <property type="nucleotide sequence ID" value="NZ_CP042909.1"/>
</dbReference>
<dbReference type="Proteomes" id="UP000501253">
    <property type="component" value="Chromosome"/>
</dbReference>
<proteinExistence type="predicted"/>
<accession>A0A6H1WST6</accession>
<dbReference type="AlphaFoldDB" id="A0A6H1WST6"/>
<sequence length="104" mass="12547">MARLLTLKDWLLTFSAVQESDLRFVGNLCQKRELSPDLSRELRRRLLFRRKLSSFFRSASWHTLSEEELRWCEKKMEEILEKEKRLQELLDRLLALLEDPSNPL</sequence>
<organism evidence="2 3">
    <name type="scientific">Thermosulfurimonas marina</name>
    <dbReference type="NCBI Taxonomy" id="2047767"/>
    <lineage>
        <taxon>Bacteria</taxon>
        <taxon>Pseudomonadati</taxon>
        <taxon>Thermodesulfobacteriota</taxon>
        <taxon>Thermodesulfobacteria</taxon>
        <taxon>Thermodesulfobacteriales</taxon>
        <taxon>Thermodesulfobacteriaceae</taxon>
        <taxon>Thermosulfurimonas</taxon>
    </lineage>
</organism>
<evidence type="ECO:0000313" key="2">
    <source>
        <dbReference type="EMBL" id="QJA06214.1"/>
    </source>
</evidence>
<keyword evidence="3" id="KW-1185">Reference proteome</keyword>
<protein>
    <submittedName>
        <fullName evidence="2">Uncharacterized protein</fullName>
    </submittedName>
</protein>
<evidence type="ECO:0000256" key="1">
    <source>
        <dbReference type="SAM" id="Coils"/>
    </source>
</evidence>
<feature type="coiled-coil region" evidence="1">
    <location>
        <begin position="72"/>
        <end position="99"/>
    </location>
</feature>
<name>A0A6H1WST6_9BACT</name>
<keyword evidence="1" id="KW-0175">Coiled coil</keyword>
<dbReference type="KEGG" id="tmai:FVE67_05095"/>
<evidence type="ECO:0000313" key="3">
    <source>
        <dbReference type="Proteomes" id="UP000501253"/>
    </source>
</evidence>
<dbReference type="EMBL" id="CP042909">
    <property type="protein sequence ID" value="QJA06214.1"/>
    <property type="molecule type" value="Genomic_DNA"/>
</dbReference>
<gene>
    <name evidence="2" type="ORF">FVE67_05095</name>
</gene>